<evidence type="ECO:0000313" key="3">
    <source>
        <dbReference type="Proteomes" id="UP000059680"/>
    </source>
</evidence>
<dbReference type="Proteomes" id="UP000059680">
    <property type="component" value="Chromosome 12"/>
</dbReference>
<keyword evidence="1" id="KW-1133">Transmembrane helix</keyword>
<dbReference type="EMBL" id="AP014968">
    <property type="protein sequence ID" value="BAT15702.1"/>
    <property type="molecule type" value="Genomic_DNA"/>
</dbReference>
<keyword evidence="1" id="KW-0812">Transmembrane</keyword>
<proteinExistence type="predicted"/>
<evidence type="ECO:0000256" key="1">
    <source>
        <dbReference type="SAM" id="Phobius"/>
    </source>
</evidence>
<dbReference type="InParanoid" id="A0A0P0Y6J7"/>
<organism evidence="2 3">
    <name type="scientific">Oryza sativa subsp. japonica</name>
    <name type="common">Rice</name>
    <dbReference type="NCBI Taxonomy" id="39947"/>
    <lineage>
        <taxon>Eukaryota</taxon>
        <taxon>Viridiplantae</taxon>
        <taxon>Streptophyta</taxon>
        <taxon>Embryophyta</taxon>
        <taxon>Tracheophyta</taxon>
        <taxon>Spermatophyta</taxon>
        <taxon>Magnoliopsida</taxon>
        <taxon>Liliopsida</taxon>
        <taxon>Poales</taxon>
        <taxon>Poaceae</taxon>
        <taxon>BOP clade</taxon>
        <taxon>Oryzoideae</taxon>
        <taxon>Oryzeae</taxon>
        <taxon>Oryzinae</taxon>
        <taxon>Oryza</taxon>
        <taxon>Oryza sativa</taxon>
    </lineage>
</organism>
<reference evidence="3" key="1">
    <citation type="journal article" date="2005" name="Nature">
        <title>The map-based sequence of the rice genome.</title>
        <authorList>
            <consortium name="International rice genome sequencing project (IRGSP)"/>
            <person name="Matsumoto T."/>
            <person name="Wu J."/>
            <person name="Kanamori H."/>
            <person name="Katayose Y."/>
            <person name="Fujisawa M."/>
            <person name="Namiki N."/>
            <person name="Mizuno H."/>
            <person name="Yamamoto K."/>
            <person name="Antonio B.A."/>
            <person name="Baba T."/>
            <person name="Sakata K."/>
            <person name="Nagamura Y."/>
            <person name="Aoki H."/>
            <person name="Arikawa K."/>
            <person name="Arita K."/>
            <person name="Bito T."/>
            <person name="Chiden Y."/>
            <person name="Fujitsuka N."/>
            <person name="Fukunaka R."/>
            <person name="Hamada M."/>
            <person name="Harada C."/>
            <person name="Hayashi A."/>
            <person name="Hijishita S."/>
            <person name="Honda M."/>
            <person name="Hosokawa S."/>
            <person name="Ichikawa Y."/>
            <person name="Idonuma A."/>
            <person name="Iijima M."/>
            <person name="Ikeda M."/>
            <person name="Ikeno M."/>
            <person name="Ito K."/>
            <person name="Ito S."/>
            <person name="Ito T."/>
            <person name="Ito Y."/>
            <person name="Ito Y."/>
            <person name="Iwabuchi A."/>
            <person name="Kamiya K."/>
            <person name="Karasawa W."/>
            <person name="Kurita K."/>
            <person name="Katagiri S."/>
            <person name="Kikuta A."/>
            <person name="Kobayashi H."/>
            <person name="Kobayashi N."/>
            <person name="Machita K."/>
            <person name="Maehara T."/>
            <person name="Masukawa M."/>
            <person name="Mizubayashi T."/>
            <person name="Mukai Y."/>
            <person name="Nagasaki H."/>
            <person name="Nagata Y."/>
            <person name="Naito S."/>
            <person name="Nakashima M."/>
            <person name="Nakama Y."/>
            <person name="Nakamichi Y."/>
            <person name="Nakamura M."/>
            <person name="Meguro A."/>
            <person name="Negishi M."/>
            <person name="Ohta I."/>
            <person name="Ohta T."/>
            <person name="Okamoto M."/>
            <person name="Ono N."/>
            <person name="Saji S."/>
            <person name="Sakaguchi M."/>
            <person name="Sakai K."/>
            <person name="Shibata M."/>
            <person name="Shimokawa T."/>
            <person name="Song J."/>
            <person name="Takazaki Y."/>
            <person name="Terasawa K."/>
            <person name="Tsugane M."/>
            <person name="Tsuji K."/>
            <person name="Ueda S."/>
            <person name="Waki K."/>
            <person name="Yamagata H."/>
            <person name="Yamamoto M."/>
            <person name="Yamamoto S."/>
            <person name="Yamane H."/>
            <person name="Yoshiki S."/>
            <person name="Yoshihara R."/>
            <person name="Yukawa K."/>
            <person name="Zhong H."/>
            <person name="Yano M."/>
            <person name="Yuan Q."/>
            <person name="Ouyang S."/>
            <person name="Liu J."/>
            <person name="Jones K.M."/>
            <person name="Gansberger K."/>
            <person name="Moffat K."/>
            <person name="Hill J."/>
            <person name="Bera J."/>
            <person name="Fadrosh D."/>
            <person name="Jin S."/>
            <person name="Johri S."/>
            <person name="Kim M."/>
            <person name="Overton L."/>
            <person name="Reardon M."/>
            <person name="Tsitrin T."/>
            <person name="Vuong H."/>
            <person name="Weaver B."/>
            <person name="Ciecko A."/>
            <person name="Tallon L."/>
            <person name="Jackson J."/>
            <person name="Pai G."/>
            <person name="Aken S.V."/>
            <person name="Utterback T."/>
            <person name="Reidmuller S."/>
            <person name="Feldblyum T."/>
            <person name="Hsiao J."/>
            <person name="Zismann V."/>
            <person name="Iobst S."/>
            <person name="de Vazeille A.R."/>
            <person name="Buell C.R."/>
            <person name="Ying K."/>
            <person name="Li Y."/>
            <person name="Lu T."/>
            <person name="Huang Y."/>
            <person name="Zhao Q."/>
            <person name="Feng Q."/>
            <person name="Zhang L."/>
            <person name="Zhu J."/>
            <person name="Weng Q."/>
            <person name="Mu J."/>
            <person name="Lu Y."/>
            <person name="Fan D."/>
            <person name="Liu Y."/>
            <person name="Guan J."/>
            <person name="Zhang Y."/>
            <person name="Yu S."/>
            <person name="Liu X."/>
            <person name="Zhang Y."/>
            <person name="Hong G."/>
            <person name="Han B."/>
            <person name="Choisne N."/>
            <person name="Demange N."/>
            <person name="Orjeda G."/>
            <person name="Samain S."/>
            <person name="Cattolico L."/>
            <person name="Pelletier E."/>
            <person name="Couloux A."/>
            <person name="Segurens B."/>
            <person name="Wincker P."/>
            <person name="D'Hont A."/>
            <person name="Scarpelli C."/>
            <person name="Weissenbach J."/>
            <person name="Salanoubat M."/>
            <person name="Quetier F."/>
            <person name="Yu Y."/>
            <person name="Kim H.R."/>
            <person name="Rambo T."/>
            <person name="Currie J."/>
            <person name="Collura K."/>
            <person name="Luo M."/>
            <person name="Yang T."/>
            <person name="Ammiraju J.S.S."/>
            <person name="Engler F."/>
            <person name="Soderlund C."/>
            <person name="Wing R.A."/>
            <person name="Palmer L.E."/>
            <person name="de la Bastide M."/>
            <person name="Spiegel L."/>
            <person name="Nascimento L."/>
            <person name="Zutavern T."/>
            <person name="O'Shaughnessy A."/>
            <person name="Dike S."/>
            <person name="Dedhia N."/>
            <person name="Preston R."/>
            <person name="Balija V."/>
            <person name="McCombie W.R."/>
            <person name="Chow T."/>
            <person name="Chen H."/>
            <person name="Chung M."/>
            <person name="Chen C."/>
            <person name="Shaw J."/>
            <person name="Wu H."/>
            <person name="Hsiao K."/>
            <person name="Chao Y."/>
            <person name="Chu M."/>
            <person name="Cheng C."/>
            <person name="Hour A."/>
            <person name="Lee P."/>
            <person name="Lin S."/>
            <person name="Lin Y."/>
            <person name="Liou J."/>
            <person name="Liu S."/>
            <person name="Hsing Y."/>
            <person name="Raghuvanshi S."/>
            <person name="Mohanty A."/>
            <person name="Bharti A.K."/>
            <person name="Gaur A."/>
            <person name="Gupta V."/>
            <person name="Kumar D."/>
            <person name="Ravi V."/>
            <person name="Vij S."/>
            <person name="Kapur A."/>
            <person name="Khurana P."/>
            <person name="Khurana P."/>
            <person name="Khurana J.P."/>
            <person name="Tyagi A.K."/>
            <person name="Gaikwad K."/>
            <person name="Singh A."/>
            <person name="Dalal V."/>
            <person name="Srivastava S."/>
            <person name="Dixit A."/>
            <person name="Pal A.K."/>
            <person name="Ghazi I.A."/>
            <person name="Yadav M."/>
            <person name="Pandit A."/>
            <person name="Bhargava A."/>
            <person name="Sureshbabu K."/>
            <person name="Batra K."/>
            <person name="Sharma T.R."/>
            <person name="Mohapatra T."/>
            <person name="Singh N.K."/>
            <person name="Messing J."/>
            <person name="Nelson A.B."/>
            <person name="Fuks G."/>
            <person name="Kavchok S."/>
            <person name="Keizer G."/>
            <person name="Linton E."/>
            <person name="Llaca V."/>
            <person name="Song R."/>
            <person name="Tanyolac B."/>
            <person name="Young S."/>
            <person name="Ho-Il K."/>
            <person name="Hahn J.H."/>
            <person name="Sangsakoo G."/>
            <person name="Vanavichit A."/>
            <person name="de Mattos Luiz.A.T."/>
            <person name="Zimmer P.D."/>
            <person name="Malone G."/>
            <person name="Dellagostin O."/>
            <person name="de Oliveira A.C."/>
            <person name="Bevan M."/>
            <person name="Bancroft I."/>
            <person name="Minx P."/>
            <person name="Cordum H."/>
            <person name="Wilson R."/>
            <person name="Cheng Z."/>
            <person name="Jin W."/>
            <person name="Jiang J."/>
            <person name="Leong S.A."/>
            <person name="Iwama H."/>
            <person name="Gojobori T."/>
            <person name="Itoh T."/>
            <person name="Niimura Y."/>
            <person name="Fujii Y."/>
            <person name="Habara T."/>
            <person name="Sakai H."/>
            <person name="Sato Y."/>
            <person name="Wilson G."/>
            <person name="Kumar K."/>
            <person name="McCouch S."/>
            <person name="Juretic N."/>
            <person name="Hoen D."/>
            <person name="Wright S."/>
            <person name="Bruskiewich R."/>
            <person name="Bureau T."/>
            <person name="Miyao A."/>
            <person name="Hirochika H."/>
            <person name="Nishikawa T."/>
            <person name="Kadowaki K."/>
            <person name="Sugiura M."/>
            <person name="Burr B."/>
            <person name="Sasaki T."/>
        </authorList>
    </citation>
    <scope>NUCLEOTIDE SEQUENCE [LARGE SCALE GENOMIC DNA]</scope>
    <source>
        <strain evidence="3">cv. Nipponbare</strain>
    </source>
</reference>
<sequence length="122" mass="13408">MVHGQPLPCGQAFLCSTGCIMAFPLGMINLGLSCTTPSADLSSWWRSARKSISKQDRKTFDAGVILVTWLIWKERNARIFDNKAILAAHLCAAMEDEWTTWGAAGLLCPLQAGSNLMAREQH</sequence>
<feature type="transmembrane region" description="Helical" evidence="1">
    <location>
        <begin position="12"/>
        <end position="32"/>
    </location>
</feature>
<protein>
    <submittedName>
        <fullName evidence="2">Os12g0126700 protein</fullName>
    </submittedName>
</protein>
<name>A0A0P0Y6J7_ORYSJ</name>
<keyword evidence="3" id="KW-1185">Reference proteome</keyword>
<keyword evidence="1" id="KW-0472">Membrane</keyword>
<gene>
    <name evidence="2" type="ordered locus">Os12g0126700</name>
    <name evidence="2" type="ORF">OSNPB_120126700</name>
</gene>
<dbReference type="PaxDb" id="39947-A0A0P0Y6J7"/>
<dbReference type="AlphaFoldDB" id="A0A0P0Y6J7"/>
<reference evidence="2 3" key="2">
    <citation type="journal article" date="2013" name="Plant Cell Physiol.">
        <title>Rice Annotation Project Database (RAP-DB): an integrative and interactive database for rice genomics.</title>
        <authorList>
            <person name="Sakai H."/>
            <person name="Lee S.S."/>
            <person name="Tanaka T."/>
            <person name="Numa H."/>
            <person name="Kim J."/>
            <person name="Kawahara Y."/>
            <person name="Wakimoto H."/>
            <person name="Yang C.C."/>
            <person name="Iwamoto M."/>
            <person name="Abe T."/>
            <person name="Yamada Y."/>
            <person name="Muto A."/>
            <person name="Inokuchi H."/>
            <person name="Ikemura T."/>
            <person name="Matsumoto T."/>
            <person name="Sasaki T."/>
            <person name="Itoh T."/>
        </authorList>
    </citation>
    <scope>NUCLEOTIDE SEQUENCE [LARGE SCALE GENOMIC DNA]</scope>
    <source>
        <strain evidence="3">cv. Nipponbare</strain>
    </source>
</reference>
<dbReference type="FunCoup" id="A0A0P0Y6J7">
    <property type="interactions" value="174"/>
</dbReference>
<reference evidence="2 3" key="3">
    <citation type="journal article" date="2013" name="Rice">
        <title>Improvement of the Oryza sativa Nipponbare reference genome using next generation sequence and optical map data.</title>
        <authorList>
            <person name="Kawahara Y."/>
            <person name="de la Bastide M."/>
            <person name="Hamilton J.P."/>
            <person name="Kanamori H."/>
            <person name="McCombie W.R."/>
            <person name="Ouyang S."/>
            <person name="Schwartz D.C."/>
            <person name="Tanaka T."/>
            <person name="Wu J."/>
            <person name="Zhou S."/>
            <person name="Childs K.L."/>
            <person name="Davidson R.M."/>
            <person name="Lin H."/>
            <person name="Quesada-Ocampo L."/>
            <person name="Vaillancourt B."/>
            <person name="Sakai H."/>
            <person name="Lee S.S."/>
            <person name="Kim J."/>
            <person name="Numa H."/>
            <person name="Itoh T."/>
            <person name="Buell C.R."/>
            <person name="Matsumoto T."/>
        </authorList>
    </citation>
    <scope>NUCLEOTIDE SEQUENCE [LARGE SCALE GENOMIC DNA]</scope>
    <source>
        <strain evidence="3">cv. Nipponbare</strain>
    </source>
</reference>
<accession>A0A0P0Y6J7</accession>
<evidence type="ECO:0000313" key="2">
    <source>
        <dbReference type="EMBL" id="BAT15702.1"/>
    </source>
</evidence>